<dbReference type="GeneID" id="88187249"/>
<dbReference type="GO" id="GO:0008903">
    <property type="term" value="F:hydroxypyruvate isomerase activity"/>
    <property type="evidence" value="ECO:0007669"/>
    <property type="project" value="TreeGrafter"/>
</dbReference>
<dbReference type="SUPFAM" id="SSF51658">
    <property type="entry name" value="Xylose isomerase-like"/>
    <property type="match status" value="1"/>
</dbReference>
<keyword evidence="5" id="KW-0670">Pyruvate</keyword>
<sequence length="259" mass="29152">MPRFCANLSMLFTEVEFLDRFAAAAFAGFRGVEYLFPYDFPAEEIRARLDANKLEQVLFNLPAGDWAKGERGIACHPDRVEEFRAGVDQAIAYARVLGNDQVNCLAGIRPQGHDDALVERTFVDNLKFAAEKLKGAGIKLVMEAINTRDIPGFYLNNTRQALAIREKVDSGNLFLQYDIYHMQIMEGDLARTLETNLAAINHVQIADNPGRNEPGTGEINYHFLFCLLDRIDYRGWVGCEYKPATTTTAGLDWLITHNN</sequence>
<evidence type="ECO:0000313" key="5">
    <source>
        <dbReference type="EMBL" id="ACO80462.1"/>
    </source>
</evidence>
<dbReference type="FunFam" id="3.20.20.150:FF:000007">
    <property type="entry name" value="Hydroxypyruvate isomerase"/>
    <property type="match status" value="1"/>
</dbReference>
<protein>
    <submittedName>
        <fullName evidence="5">Hydroxypyruvate isomerase</fullName>
    </submittedName>
</protein>
<dbReference type="InterPro" id="IPR050417">
    <property type="entry name" value="Sugar_Epim/Isomerase"/>
</dbReference>
<feature type="domain" description="Xylose isomerase-like TIM barrel" evidence="4">
    <location>
        <begin position="21"/>
        <end position="255"/>
    </location>
</feature>
<dbReference type="Pfam" id="PF01261">
    <property type="entry name" value="AP_endonuc_2"/>
    <property type="match status" value="1"/>
</dbReference>
<dbReference type="KEGG" id="avn:Avin_43410"/>
<dbReference type="EMBL" id="CP001157">
    <property type="protein sequence ID" value="ACO80462.1"/>
    <property type="molecule type" value="Genomic_DNA"/>
</dbReference>
<dbReference type="InterPro" id="IPR036237">
    <property type="entry name" value="Xyl_isomerase-like_sf"/>
</dbReference>
<dbReference type="GO" id="GO:0046487">
    <property type="term" value="P:glyoxylate metabolic process"/>
    <property type="evidence" value="ECO:0007669"/>
    <property type="project" value="TreeGrafter"/>
</dbReference>
<dbReference type="EnsemblBacteria" id="ACO80462">
    <property type="protein sequence ID" value="ACO80462"/>
    <property type="gene ID" value="Avin_43410"/>
</dbReference>
<feature type="active site" description="Proton donor/acceptor" evidence="3">
    <location>
        <position position="240"/>
    </location>
</feature>
<keyword evidence="6" id="KW-1185">Reference proteome</keyword>
<dbReference type="HOGENOM" id="CLU_050006_1_2_6"/>
<dbReference type="PIRSF" id="PIRSF006241">
    <property type="entry name" value="HyI"/>
    <property type="match status" value="1"/>
</dbReference>
<evidence type="ECO:0000313" key="6">
    <source>
        <dbReference type="Proteomes" id="UP000002424"/>
    </source>
</evidence>
<dbReference type="eggNOG" id="COG3622">
    <property type="taxonomic scope" value="Bacteria"/>
</dbReference>
<dbReference type="InterPro" id="IPR013022">
    <property type="entry name" value="Xyl_isomerase-like_TIM-brl"/>
</dbReference>
<organism evidence="5 6">
    <name type="scientific">Azotobacter vinelandii (strain DJ / ATCC BAA-1303)</name>
    <dbReference type="NCBI Taxonomy" id="322710"/>
    <lineage>
        <taxon>Bacteria</taxon>
        <taxon>Pseudomonadati</taxon>
        <taxon>Pseudomonadota</taxon>
        <taxon>Gammaproteobacteria</taxon>
        <taxon>Pseudomonadales</taxon>
        <taxon>Pseudomonadaceae</taxon>
        <taxon>Azotobacter</taxon>
    </lineage>
</organism>
<proteinExistence type="inferred from homology"/>
<dbReference type="Proteomes" id="UP000002424">
    <property type="component" value="Chromosome"/>
</dbReference>
<dbReference type="OrthoDB" id="9786584at2"/>
<name>C1DFR6_AZOVD</name>
<evidence type="ECO:0000256" key="3">
    <source>
        <dbReference type="PIRSR" id="PIRSR006241-50"/>
    </source>
</evidence>
<evidence type="ECO:0000256" key="2">
    <source>
        <dbReference type="PIRNR" id="PIRNR006241"/>
    </source>
</evidence>
<dbReference type="AlphaFoldDB" id="C1DFR6"/>
<feature type="active site" description="Proton donor/acceptor" evidence="3">
    <location>
        <position position="143"/>
    </location>
</feature>
<dbReference type="NCBIfam" id="TIGR03234">
    <property type="entry name" value="OH-pyruv-isom"/>
    <property type="match status" value="1"/>
</dbReference>
<evidence type="ECO:0000259" key="4">
    <source>
        <dbReference type="Pfam" id="PF01261"/>
    </source>
</evidence>
<dbReference type="InterPro" id="IPR026040">
    <property type="entry name" value="HyI-like"/>
</dbReference>
<comment type="similarity">
    <text evidence="2">Belongs to the hyi family.</text>
</comment>
<dbReference type="NCBIfam" id="NF043033">
    <property type="entry name" value="OxoTetrIsom"/>
    <property type="match status" value="1"/>
</dbReference>
<keyword evidence="1 2" id="KW-0413">Isomerase</keyword>
<dbReference type="RefSeq" id="WP_012702829.1">
    <property type="nucleotide sequence ID" value="NC_012560.1"/>
</dbReference>
<reference evidence="5 6" key="1">
    <citation type="journal article" date="2009" name="J. Bacteriol.">
        <title>Genome sequence of Azotobacter vinelandii, an obligate aerobe specialized to support diverse anaerobic metabolic processes.</title>
        <authorList>
            <person name="Setubal J.C."/>
            <person name="dos Santos P."/>
            <person name="Goldman B.S."/>
            <person name="Ertesvag H."/>
            <person name="Espin G."/>
            <person name="Rubio L.M."/>
            <person name="Valla S."/>
            <person name="Almeida N.F."/>
            <person name="Balasubramanian D."/>
            <person name="Cromes L."/>
            <person name="Curatti L."/>
            <person name="Du Z."/>
            <person name="Godsy E."/>
            <person name="Goodner B."/>
            <person name="Hellner-Burris K."/>
            <person name="Hernandez J.A."/>
            <person name="Houmiel K."/>
            <person name="Imperial J."/>
            <person name="Kennedy C."/>
            <person name="Larson T.J."/>
            <person name="Latreille P."/>
            <person name="Ligon L.S."/>
            <person name="Lu J."/>
            <person name="Maerk M."/>
            <person name="Miller N.M."/>
            <person name="Norton S."/>
            <person name="O'Carroll I.P."/>
            <person name="Paulsen I."/>
            <person name="Raulfs E.C."/>
            <person name="Roemer R."/>
            <person name="Rosser J."/>
            <person name="Segura D."/>
            <person name="Slater S."/>
            <person name="Stricklin S.L."/>
            <person name="Studholme D.J."/>
            <person name="Sun J."/>
            <person name="Viana C.J."/>
            <person name="Wallin E."/>
            <person name="Wang B."/>
            <person name="Wheeler C."/>
            <person name="Zhu H."/>
            <person name="Dean D.R."/>
            <person name="Dixon R."/>
            <person name="Wood D."/>
        </authorList>
    </citation>
    <scope>NUCLEOTIDE SEQUENCE [LARGE SCALE GENOMIC DNA]</scope>
    <source>
        <strain evidence="6">DJ / ATCC BAA-1303</strain>
    </source>
</reference>
<evidence type="ECO:0000256" key="1">
    <source>
        <dbReference type="ARBA" id="ARBA00023235"/>
    </source>
</evidence>
<dbReference type="Gene3D" id="3.20.20.150">
    <property type="entry name" value="Divalent-metal-dependent TIM barrel enzymes"/>
    <property type="match status" value="1"/>
</dbReference>
<gene>
    <name evidence="5" type="ordered locus">Avin_43410</name>
</gene>
<accession>C1DFR6</accession>
<dbReference type="InterPro" id="IPR017643">
    <property type="entry name" value="Hydroxypyruvate_isomerase"/>
</dbReference>
<dbReference type="PANTHER" id="PTHR43489">
    <property type="entry name" value="ISOMERASE"/>
    <property type="match status" value="1"/>
</dbReference>
<dbReference type="InterPro" id="IPR053398">
    <property type="entry name" value="HPT_OtnI_isomerases"/>
</dbReference>
<dbReference type="PANTHER" id="PTHR43489:SF13">
    <property type="entry name" value="HYDROXYPYRUVATE ISOMERASE"/>
    <property type="match status" value="1"/>
</dbReference>
<dbReference type="STRING" id="322710.Avin_43410"/>